<dbReference type="GO" id="GO:0004530">
    <property type="term" value="F:deoxyribonuclease I activity"/>
    <property type="evidence" value="ECO:0007669"/>
    <property type="project" value="TreeGrafter"/>
</dbReference>
<dbReference type="Proteomes" id="UP001148018">
    <property type="component" value="Unassembled WGS sequence"/>
</dbReference>
<dbReference type="PANTHER" id="PTHR11371:SF28">
    <property type="entry name" value="DEOXYRIBONUCLEASE-1-LIKE 1"/>
    <property type="match status" value="1"/>
</dbReference>
<reference evidence="6" key="1">
    <citation type="submission" date="2022-07" db="EMBL/GenBank/DDBJ databases">
        <title>Chromosome-level genome of Muraenolepis orangiensis.</title>
        <authorList>
            <person name="Kim J."/>
        </authorList>
    </citation>
    <scope>NUCLEOTIDE SEQUENCE</scope>
    <source>
        <strain evidence="6">KU_S4_2022</strain>
        <tissue evidence="6">Muscle</tissue>
    </source>
</reference>
<protein>
    <submittedName>
        <fullName evidence="6">Uncharacterized protein</fullName>
    </submittedName>
</protein>
<accession>A0A9Q0DFH1</accession>
<keyword evidence="7" id="KW-1185">Reference proteome</keyword>
<evidence type="ECO:0000313" key="6">
    <source>
        <dbReference type="EMBL" id="KAJ3586055.1"/>
    </source>
</evidence>
<keyword evidence="1" id="KW-0540">Nuclease</keyword>
<dbReference type="InterPro" id="IPR016202">
    <property type="entry name" value="DNase_I"/>
</dbReference>
<dbReference type="InterPro" id="IPR036691">
    <property type="entry name" value="Endo/exonu/phosph_ase_sf"/>
</dbReference>
<evidence type="ECO:0000313" key="7">
    <source>
        <dbReference type="Proteomes" id="UP001148018"/>
    </source>
</evidence>
<dbReference type="SMART" id="SM00476">
    <property type="entry name" value="DNaseIc"/>
    <property type="match status" value="1"/>
</dbReference>
<dbReference type="GO" id="GO:0005634">
    <property type="term" value="C:nucleus"/>
    <property type="evidence" value="ECO:0007669"/>
    <property type="project" value="TreeGrafter"/>
</dbReference>
<proteinExistence type="predicted"/>
<dbReference type="EMBL" id="JANIIK010000117">
    <property type="protein sequence ID" value="KAJ3586055.1"/>
    <property type="molecule type" value="Genomic_DNA"/>
</dbReference>
<sequence length="236" mass="26868">MKQMITNLNSYSNHKYQVAASETLGSDANNMQKYVFIYRTGTVNVTDTYQYKSKSFVRPPFVVQFQSNKTRVGEFVLVAVHTEASKAVKEMDQLYDVYQDISKKWNTESIMFLGNFNAGCGHMTRRTKKEIRLFTKTGFYWLIGDTADTTTSDLTECAYDRMVVRGKSFLKQVEPSTAQVFNFAKKFRVSMAEALDLSRNFPIEVELKSSAHLPQATPLLIVLSLWAILSSRLSAL</sequence>
<evidence type="ECO:0000256" key="2">
    <source>
        <dbReference type="ARBA" id="ARBA00022729"/>
    </source>
</evidence>
<dbReference type="GO" id="GO:0003677">
    <property type="term" value="F:DNA binding"/>
    <property type="evidence" value="ECO:0007669"/>
    <property type="project" value="TreeGrafter"/>
</dbReference>
<evidence type="ECO:0000256" key="4">
    <source>
        <dbReference type="ARBA" id="ARBA00023157"/>
    </source>
</evidence>
<evidence type="ECO:0000256" key="3">
    <source>
        <dbReference type="ARBA" id="ARBA00022801"/>
    </source>
</evidence>
<gene>
    <name evidence="6" type="ORF">NHX12_012456</name>
</gene>
<dbReference type="SUPFAM" id="SSF56219">
    <property type="entry name" value="DNase I-like"/>
    <property type="match status" value="1"/>
</dbReference>
<comment type="caution">
    <text evidence="6">The sequence shown here is derived from an EMBL/GenBank/DDBJ whole genome shotgun (WGS) entry which is preliminary data.</text>
</comment>
<name>A0A9Q0DFH1_9TELE</name>
<dbReference type="GO" id="GO:0006308">
    <property type="term" value="P:DNA catabolic process"/>
    <property type="evidence" value="ECO:0007669"/>
    <property type="project" value="InterPro"/>
</dbReference>
<keyword evidence="3" id="KW-0378">Hydrolase</keyword>
<dbReference type="AlphaFoldDB" id="A0A9Q0DFH1"/>
<dbReference type="Gene3D" id="3.60.10.10">
    <property type="entry name" value="Endonuclease/exonuclease/phosphatase"/>
    <property type="match status" value="1"/>
</dbReference>
<evidence type="ECO:0000256" key="1">
    <source>
        <dbReference type="ARBA" id="ARBA00022722"/>
    </source>
</evidence>
<keyword evidence="2" id="KW-0732">Signal</keyword>
<keyword evidence="4" id="KW-1015">Disulfide bond</keyword>
<organism evidence="6 7">
    <name type="scientific">Muraenolepis orangiensis</name>
    <name type="common">Patagonian moray cod</name>
    <dbReference type="NCBI Taxonomy" id="630683"/>
    <lineage>
        <taxon>Eukaryota</taxon>
        <taxon>Metazoa</taxon>
        <taxon>Chordata</taxon>
        <taxon>Craniata</taxon>
        <taxon>Vertebrata</taxon>
        <taxon>Euteleostomi</taxon>
        <taxon>Actinopterygii</taxon>
        <taxon>Neopterygii</taxon>
        <taxon>Teleostei</taxon>
        <taxon>Neoteleostei</taxon>
        <taxon>Acanthomorphata</taxon>
        <taxon>Zeiogadaria</taxon>
        <taxon>Gadariae</taxon>
        <taxon>Gadiformes</taxon>
        <taxon>Muraenolepidoidei</taxon>
        <taxon>Muraenolepididae</taxon>
        <taxon>Muraenolepis</taxon>
    </lineage>
</organism>
<keyword evidence="5" id="KW-0325">Glycoprotein</keyword>
<dbReference type="PANTHER" id="PTHR11371">
    <property type="entry name" value="DEOXYRIBONUCLEASE"/>
    <property type="match status" value="1"/>
</dbReference>
<dbReference type="OrthoDB" id="10061407at2759"/>
<evidence type="ECO:0000256" key="5">
    <source>
        <dbReference type="ARBA" id="ARBA00023180"/>
    </source>
</evidence>
<dbReference type="PRINTS" id="PR00130">
    <property type="entry name" value="DNASEI"/>
</dbReference>